<reference evidence="3 4" key="1">
    <citation type="submission" date="2021-08" db="EMBL/GenBank/DDBJ databases">
        <title>Draft Genome Sequence of Phanerochaete sordida strain YK-624.</title>
        <authorList>
            <person name="Mori T."/>
            <person name="Dohra H."/>
            <person name="Suzuki T."/>
            <person name="Kawagishi H."/>
            <person name="Hirai H."/>
        </authorList>
    </citation>
    <scope>NUCLEOTIDE SEQUENCE [LARGE SCALE GENOMIC DNA]</scope>
    <source>
        <strain evidence="3 4">YK-624</strain>
    </source>
</reference>
<proteinExistence type="predicted"/>
<feature type="transmembrane region" description="Helical" evidence="2">
    <location>
        <begin position="29"/>
        <end position="50"/>
    </location>
</feature>
<protein>
    <submittedName>
        <fullName evidence="3">Uncharacterized protein</fullName>
    </submittedName>
</protein>
<evidence type="ECO:0000256" key="2">
    <source>
        <dbReference type="SAM" id="Phobius"/>
    </source>
</evidence>
<comment type="caution">
    <text evidence="3">The sequence shown here is derived from an EMBL/GenBank/DDBJ whole genome shotgun (WGS) entry which is preliminary data.</text>
</comment>
<feature type="region of interest" description="Disordered" evidence="1">
    <location>
        <begin position="206"/>
        <end position="240"/>
    </location>
</feature>
<accession>A0A9P3GCZ0</accession>
<keyword evidence="2" id="KW-1133">Transmembrane helix</keyword>
<keyword evidence="4" id="KW-1185">Reference proteome</keyword>
<evidence type="ECO:0000313" key="3">
    <source>
        <dbReference type="EMBL" id="GJE92435.1"/>
    </source>
</evidence>
<keyword evidence="2" id="KW-0812">Transmembrane</keyword>
<evidence type="ECO:0000256" key="1">
    <source>
        <dbReference type="SAM" id="MobiDB-lite"/>
    </source>
</evidence>
<name>A0A9P3GCZ0_9APHY</name>
<gene>
    <name evidence="3" type="ORF">PsYK624_085890</name>
</gene>
<feature type="transmembrane region" description="Helical" evidence="2">
    <location>
        <begin position="137"/>
        <end position="163"/>
    </location>
</feature>
<sequence length="240" mass="25786">MDDLALAASSGNLALRAIVLWRDKPSVSWTLRSVCVAHLTYAMILGIAGVQGRWVPELETCVLDADAARAPLVAFLAFTILWDLSILLLTVSGMRRVELSRTSPLWSTLATQGVTYAFVALLTCIPIAVLYCLDLNPIMNIILFAPGSTISVVVSSSAVSTLLGMSEASQKGAQSIVPSSRRRSSRRARTADNKTGNMLTTIVHLNESRTSSEVNEPIPLDNIKPSASEDMELGLGSSKR</sequence>
<organism evidence="3 4">
    <name type="scientific">Phanerochaete sordida</name>
    <dbReference type="NCBI Taxonomy" id="48140"/>
    <lineage>
        <taxon>Eukaryota</taxon>
        <taxon>Fungi</taxon>
        <taxon>Dikarya</taxon>
        <taxon>Basidiomycota</taxon>
        <taxon>Agaricomycotina</taxon>
        <taxon>Agaricomycetes</taxon>
        <taxon>Polyporales</taxon>
        <taxon>Phanerochaetaceae</taxon>
        <taxon>Phanerochaete</taxon>
    </lineage>
</organism>
<feature type="region of interest" description="Disordered" evidence="1">
    <location>
        <begin position="174"/>
        <end position="193"/>
    </location>
</feature>
<evidence type="ECO:0000313" key="4">
    <source>
        <dbReference type="Proteomes" id="UP000703269"/>
    </source>
</evidence>
<keyword evidence="2" id="KW-0472">Membrane</keyword>
<dbReference type="Proteomes" id="UP000703269">
    <property type="component" value="Unassembled WGS sequence"/>
</dbReference>
<dbReference type="EMBL" id="BPQB01000026">
    <property type="protein sequence ID" value="GJE92435.1"/>
    <property type="molecule type" value="Genomic_DNA"/>
</dbReference>
<feature type="transmembrane region" description="Helical" evidence="2">
    <location>
        <begin position="113"/>
        <end position="131"/>
    </location>
</feature>
<feature type="transmembrane region" description="Helical" evidence="2">
    <location>
        <begin position="70"/>
        <end position="92"/>
    </location>
</feature>
<dbReference type="AlphaFoldDB" id="A0A9P3GCZ0"/>
<dbReference type="OrthoDB" id="2742220at2759"/>